<evidence type="ECO:0000313" key="3">
    <source>
        <dbReference type="Proteomes" id="UP000188184"/>
    </source>
</evidence>
<accession>A0A1Q2KVU2</accession>
<dbReference type="KEGG" id="pmar:B0X71_01520"/>
<sequence>MTRLTAGNIGRNDPCPCGSGKKYKKCCGQNNAADRVNEEIDQALRGILQDFFENHPRPSQQKELLTWKNKTEDLLVPLHGEDKAASVIGDLFFFSERADIWNEFIQGQLERADRRQQKQLLAGWLNPLFIAGEITAIENYQATVRDIRTGIQHTALVNEAFPAVADSIALGFFVRDIRYGDNFIMPLNSVVIAEKPTQDALDQLQRLGDRPTAAQPDLIAVYQLFGNDSRAAGQASSDVLKAAETLEWALIDADVKSDDLMETFFHFLEHEAGVPEAAVAGGIQFGINQRLLPLAWTPEETAERFAENPDAVLRFAESLQQFYDWTMAGHEKEAVYAFEVGTDPKTDEYRNWQLLMHLKDLSISNENALQRQIDYYRDVPYEPKTEAEQAQKTAYETYQTETETERIEQAETVRRLDPDNPDGLLFAAEQETDPAKRQQLLKQAVTEAQGDFEPEMDVAWLYVTNRPYLRALFLLGLHHWENGETADAFNGFYEVLQLNPGDHQGVRYPAISSLLALGRVEDAESLIDHYDETHTDNAFYAWFRWLIERKKGFFSAAAQEAYRTAVDKNPYVEKYVKNRLEAAPYPKSAAVTPRSPEEAKLIWTLLSPAM</sequence>
<dbReference type="InterPro" id="IPR011990">
    <property type="entry name" value="TPR-like_helical_dom_sf"/>
</dbReference>
<dbReference type="OrthoDB" id="6399948at2"/>
<dbReference type="Gene3D" id="3.10.450.50">
    <property type="match status" value="1"/>
</dbReference>
<dbReference type="RefSeq" id="WP_077587800.1">
    <property type="nucleotide sequence ID" value="NZ_CP019640.1"/>
</dbReference>
<gene>
    <name evidence="2" type="ORF">B0X71_01520</name>
</gene>
<dbReference type="Proteomes" id="UP000188184">
    <property type="component" value="Chromosome"/>
</dbReference>
<keyword evidence="3" id="KW-1185">Reference proteome</keyword>
<evidence type="ECO:0000313" key="2">
    <source>
        <dbReference type="EMBL" id="AQQ51927.1"/>
    </source>
</evidence>
<dbReference type="EMBL" id="CP019640">
    <property type="protein sequence ID" value="AQQ51927.1"/>
    <property type="molecule type" value="Genomic_DNA"/>
</dbReference>
<organism evidence="2 3">
    <name type="scientific">Planococcus lenghuensis</name>
    <dbReference type="NCBI Taxonomy" id="2213202"/>
    <lineage>
        <taxon>Bacteria</taxon>
        <taxon>Bacillati</taxon>
        <taxon>Bacillota</taxon>
        <taxon>Bacilli</taxon>
        <taxon>Bacillales</taxon>
        <taxon>Caryophanaceae</taxon>
        <taxon>Planococcus</taxon>
    </lineage>
</organism>
<keyword evidence="1" id="KW-0802">TPR repeat</keyword>
<proteinExistence type="predicted"/>
<dbReference type="Pfam" id="PF02810">
    <property type="entry name" value="SEC-C"/>
    <property type="match status" value="1"/>
</dbReference>
<dbReference type="InterPro" id="IPR004027">
    <property type="entry name" value="SEC_C_motif"/>
</dbReference>
<dbReference type="InterPro" id="IPR019734">
    <property type="entry name" value="TPR_rpt"/>
</dbReference>
<feature type="repeat" description="TPR" evidence="1">
    <location>
        <begin position="469"/>
        <end position="502"/>
    </location>
</feature>
<evidence type="ECO:0000256" key="1">
    <source>
        <dbReference type="PROSITE-ProRule" id="PRU00339"/>
    </source>
</evidence>
<dbReference type="PROSITE" id="PS50005">
    <property type="entry name" value="TPR"/>
    <property type="match status" value="1"/>
</dbReference>
<dbReference type="SUPFAM" id="SSF103642">
    <property type="entry name" value="Sec-C motif"/>
    <property type="match status" value="1"/>
</dbReference>
<name>A0A1Q2KVU2_9BACL</name>
<dbReference type="Gene3D" id="1.25.40.10">
    <property type="entry name" value="Tetratricopeptide repeat domain"/>
    <property type="match status" value="1"/>
</dbReference>
<reference evidence="2 3" key="1">
    <citation type="submission" date="2017-02" db="EMBL/GenBank/DDBJ databases">
        <title>The complete genomic sequence of a novel cold adapted crude oil-degrading bacterium Planococcus qaidamina Y42.</title>
        <authorList>
            <person name="Yang R."/>
        </authorList>
    </citation>
    <scope>NUCLEOTIDE SEQUENCE [LARGE SCALE GENOMIC DNA]</scope>
    <source>
        <strain evidence="2 3">Y42</strain>
    </source>
</reference>
<dbReference type="SUPFAM" id="SSF48452">
    <property type="entry name" value="TPR-like"/>
    <property type="match status" value="1"/>
</dbReference>
<protein>
    <submittedName>
        <fullName evidence="2">Uncharacterized protein</fullName>
    </submittedName>
</protein>
<dbReference type="AlphaFoldDB" id="A0A1Q2KVU2"/>